<sequence>MKGLEANLFSNAQLYNKYVHWIRRPNLGWGDDDHAKSGIAPHMA</sequence>
<reference evidence="2" key="1">
    <citation type="journal article" date="2019" name="Int. J. Syst. Evol. Microbiol.">
        <title>The Global Catalogue of Microorganisms (GCM) 10K type strain sequencing project: providing services to taxonomists for standard genome sequencing and annotation.</title>
        <authorList>
            <consortium name="The Broad Institute Genomics Platform"/>
            <consortium name="The Broad Institute Genome Sequencing Center for Infectious Disease"/>
            <person name="Wu L."/>
            <person name="Ma J."/>
        </authorList>
    </citation>
    <scope>NUCLEOTIDE SEQUENCE [LARGE SCALE GENOMIC DNA]</scope>
    <source>
        <strain evidence="2">GH52</strain>
    </source>
</reference>
<name>A0ABW4YJK9_9BACL</name>
<comment type="caution">
    <text evidence="1">The sequence shown here is derived from an EMBL/GenBank/DDBJ whole genome shotgun (WGS) entry which is preliminary data.</text>
</comment>
<accession>A0ABW4YJK9</accession>
<protein>
    <submittedName>
        <fullName evidence="1">Uncharacterized protein</fullName>
    </submittedName>
</protein>
<proteinExistence type="predicted"/>
<dbReference type="EMBL" id="JBHUHO010000024">
    <property type="protein sequence ID" value="MFD2115797.1"/>
    <property type="molecule type" value="Genomic_DNA"/>
</dbReference>
<gene>
    <name evidence="1" type="ORF">ACFSJH_08650</name>
</gene>
<dbReference type="Proteomes" id="UP001597362">
    <property type="component" value="Unassembled WGS sequence"/>
</dbReference>
<dbReference type="RefSeq" id="WP_377771309.1">
    <property type="nucleotide sequence ID" value="NZ_JBHUHO010000024.1"/>
</dbReference>
<evidence type="ECO:0000313" key="1">
    <source>
        <dbReference type="EMBL" id="MFD2115797.1"/>
    </source>
</evidence>
<keyword evidence="2" id="KW-1185">Reference proteome</keyword>
<evidence type="ECO:0000313" key="2">
    <source>
        <dbReference type="Proteomes" id="UP001597362"/>
    </source>
</evidence>
<organism evidence="1 2">
    <name type="scientific">Paenibacillus yanchengensis</name>
    <dbReference type="NCBI Taxonomy" id="2035833"/>
    <lineage>
        <taxon>Bacteria</taxon>
        <taxon>Bacillati</taxon>
        <taxon>Bacillota</taxon>
        <taxon>Bacilli</taxon>
        <taxon>Bacillales</taxon>
        <taxon>Paenibacillaceae</taxon>
        <taxon>Paenibacillus</taxon>
    </lineage>
</organism>